<dbReference type="RefSeq" id="WP_190423716.1">
    <property type="nucleotide sequence ID" value="NZ_JAMPKK010000037.1"/>
</dbReference>
<sequence length="275" mass="29388">MTLLALLPDGAIAVSLSGDSDSSNTSRTAIALFTGFGEDPANPQTGLNILNNLLQNQFGGNSARPFDSRVFTYAQSSDALNYLQSFDNLTSIGIIGYSLGGNAASVFAKNFPAPQPINLLVQIDSVGISDDKVPDNVSKGFNYFQRNPSYPGGSITQKVIERAVTQAVQKNVKGADNVNVEELFNDQSIVHIGIDNDVRLHQLIANNVKDFLINPLTPVPEATFAFKQSSFSNQASVSAADVPEASTTLGVVMFGVFGVGSLLKRQQQQKDKVDN</sequence>
<organism evidence="1 2">
    <name type="scientific">Funiculus sociatus GB2-A5</name>
    <dbReference type="NCBI Taxonomy" id="2933946"/>
    <lineage>
        <taxon>Bacteria</taxon>
        <taxon>Bacillati</taxon>
        <taxon>Cyanobacteriota</taxon>
        <taxon>Cyanophyceae</taxon>
        <taxon>Coleofasciculales</taxon>
        <taxon>Coleofasciculaceae</taxon>
        <taxon>Funiculus</taxon>
    </lineage>
</organism>
<dbReference type="SUPFAM" id="SSF53474">
    <property type="entry name" value="alpha/beta-Hydrolases"/>
    <property type="match status" value="1"/>
</dbReference>
<comment type="caution">
    <text evidence="1">The sequence shown here is derived from an EMBL/GenBank/DDBJ whole genome shotgun (WGS) entry which is preliminary data.</text>
</comment>
<protein>
    <submittedName>
        <fullName evidence="1">Uncharacterized protein</fullName>
    </submittedName>
</protein>
<reference evidence="1 2" key="1">
    <citation type="submission" date="2022-04" db="EMBL/GenBank/DDBJ databases">
        <title>Positive selection, recombination, and allopatry shape intraspecific diversity of widespread and dominant cyanobacteria.</title>
        <authorList>
            <person name="Wei J."/>
            <person name="Shu W."/>
            <person name="Hu C."/>
        </authorList>
    </citation>
    <scope>NUCLEOTIDE SEQUENCE [LARGE SCALE GENOMIC DNA]</scope>
    <source>
        <strain evidence="1 2">GB2-A5</strain>
    </source>
</reference>
<dbReference type="Gene3D" id="3.40.50.1820">
    <property type="entry name" value="alpha/beta hydrolase"/>
    <property type="match status" value="1"/>
</dbReference>
<accession>A0ABV0JRL4</accession>
<gene>
    <name evidence="1" type="ORF">NDI37_16660</name>
</gene>
<keyword evidence="2" id="KW-1185">Reference proteome</keyword>
<dbReference type="EMBL" id="JAMPKK010000037">
    <property type="protein sequence ID" value="MEP0866098.1"/>
    <property type="molecule type" value="Genomic_DNA"/>
</dbReference>
<proteinExistence type="predicted"/>
<evidence type="ECO:0000313" key="1">
    <source>
        <dbReference type="EMBL" id="MEP0866098.1"/>
    </source>
</evidence>
<dbReference type="Proteomes" id="UP001442494">
    <property type="component" value="Unassembled WGS sequence"/>
</dbReference>
<evidence type="ECO:0000313" key="2">
    <source>
        <dbReference type="Proteomes" id="UP001442494"/>
    </source>
</evidence>
<name>A0ABV0JRL4_9CYAN</name>
<dbReference type="InterPro" id="IPR029058">
    <property type="entry name" value="AB_hydrolase_fold"/>
</dbReference>